<name>A0A5N6SFL9_ASPPS</name>
<keyword evidence="1" id="KW-0812">Transmembrane</keyword>
<dbReference type="RefSeq" id="XP_031909581.1">
    <property type="nucleotide sequence ID" value="XM_032055659.1"/>
</dbReference>
<proteinExistence type="predicted"/>
<keyword evidence="1" id="KW-0472">Membrane</keyword>
<dbReference type="Proteomes" id="UP000325672">
    <property type="component" value="Unassembled WGS sequence"/>
</dbReference>
<organism evidence="2 3">
    <name type="scientific">Aspergillus pseudotamarii</name>
    <dbReference type="NCBI Taxonomy" id="132259"/>
    <lineage>
        <taxon>Eukaryota</taxon>
        <taxon>Fungi</taxon>
        <taxon>Dikarya</taxon>
        <taxon>Ascomycota</taxon>
        <taxon>Pezizomycotina</taxon>
        <taxon>Eurotiomycetes</taxon>
        <taxon>Eurotiomycetidae</taxon>
        <taxon>Eurotiales</taxon>
        <taxon>Aspergillaceae</taxon>
        <taxon>Aspergillus</taxon>
        <taxon>Aspergillus subgen. Circumdati</taxon>
    </lineage>
</organism>
<protein>
    <submittedName>
        <fullName evidence="2">Uncharacterized protein</fullName>
    </submittedName>
</protein>
<sequence length="58" mass="7016">MNPNTNRNFHINERISYATHVCTHVSHHRYHRMYFCLLAGKLLYVWLNVGSWTANRRD</sequence>
<reference evidence="2 3" key="1">
    <citation type="submission" date="2019-04" db="EMBL/GenBank/DDBJ databases">
        <title>Friends and foes A comparative genomics study of 23 Aspergillus species from section Flavi.</title>
        <authorList>
            <consortium name="DOE Joint Genome Institute"/>
            <person name="Kjaerbolling I."/>
            <person name="Vesth T."/>
            <person name="Frisvad J.C."/>
            <person name="Nybo J.L."/>
            <person name="Theobald S."/>
            <person name="Kildgaard S."/>
            <person name="Isbrandt T."/>
            <person name="Kuo A."/>
            <person name="Sato A."/>
            <person name="Lyhne E.K."/>
            <person name="Kogle M.E."/>
            <person name="Wiebenga A."/>
            <person name="Kun R.S."/>
            <person name="Lubbers R.J."/>
            <person name="Makela M.R."/>
            <person name="Barry K."/>
            <person name="Chovatia M."/>
            <person name="Clum A."/>
            <person name="Daum C."/>
            <person name="Haridas S."/>
            <person name="He G."/>
            <person name="LaButti K."/>
            <person name="Lipzen A."/>
            <person name="Mondo S."/>
            <person name="Riley R."/>
            <person name="Salamov A."/>
            <person name="Simmons B.A."/>
            <person name="Magnuson J.K."/>
            <person name="Henrissat B."/>
            <person name="Mortensen U.H."/>
            <person name="Larsen T.O."/>
            <person name="Devries R.P."/>
            <person name="Grigoriev I.V."/>
            <person name="Machida M."/>
            <person name="Baker S.E."/>
            <person name="Andersen M.R."/>
        </authorList>
    </citation>
    <scope>NUCLEOTIDE SEQUENCE [LARGE SCALE GENOMIC DNA]</scope>
    <source>
        <strain evidence="2 3">CBS 117625</strain>
    </source>
</reference>
<feature type="transmembrane region" description="Helical" evidence="1">
    <location>
        <begin position="34"/>
        <end position="54"/>
    </location>
</feature>
<dbReference type="AlphaFoldDB" id="A0A5N6SFL9"/>
<gene>
    <name evidence="2" type="ORF">BDV38DRAFT_257871</name>
</gene>
<evidence type="ECO:0000313" key="2">
    <source>
        <dbReference type="EMBL" id="KAE8133518.1"/>
    </source>
</evidence>
<evidence type="ECO:0000313" key="3">
    <source>
        <dbReference type="Proteomes" id="UP000325672"/>
    </source>
</evidence>
<dbReference type="EMBL" id="ML743615">
    <property type="protein sequence ID" value="KAE8133518.1"/>
    <property type="molecule type" value="Genomic_DNA"/>
</dbReference>
<dbReference type="GeneID" id="43639869"/>
<evidence type="ECO:0000256" key="1">
    <source>
        <dbReference type="SAM" id="Phobius"/>
    </source>
</evidence>
<keyword evidence="1" id="KW-1133">Transmembrane helix</keyword>
<accession>A0A5N6SFL9</accession>
<keyword evidence="3" id="KW-1185">Reference proteome</keyword>